<gene>
    <name evidence="1" type="ORF">BDV40DRAFT_260225</name>
</gene>
<keyword evidence="2" id="KW-1185">Reference proteome</keyword>
<dbReference type="EMBL" id="ML738606">
    <property type="protein sequence ID" value="KAE8164736.1"/>
    <property type="molecule type" value="Genomic_DNA"/>
</dbReference>
<name>A0A5N6V1E3_ASPTM</name>
<evidence type="ECO:0000313" key="2">
    <source>
        <dbReference type="Proteomes" id="UP000326950"/>
    </source>
</evidence>
<sequence length="120" mass="13368">MLIHPKRRRTITSPVVSLAAYRNMSCRRRRRCRRRVRLAVTGGACFRDKLGNHFGCVVGRRGWCELVVVAVGVVHAHHGVAGSHGSIDNSLGWEGHYVLLDTFLLIFLCSLDRTGLCAVD</sequence>
<reference evidence="1 2" key="1">
    <citation type="submission" date="2019-04" db="EMBL/GenBank/DDBJ databases">
        <title>Friends and foes A comparative genomics study of 23 Aspergillus species from section Flavi.</title>
        <authorList>
            <consortium name="DOE Joint Genome Institute"/>
            <person name="Kjaerbolling I."/>
            <person name="Vesth T."/>
            <person name="Frisvad J.C."/>
            <person name="Nybo J.L."/>
            <person name="Theobald S."/>
            <person name="Kildgaard S."/>
            <person name="Isbrandt T."/>
            <person name="Kuo A."/>
            <person name="Sato A."/>
            <person name="Lyhne E.K."/>
            <person name="Kogle M.E."/>
            <person name="Wiebenga A."/>
            <person name="Kun R.S."/>
            <person name="Lubbers R.J."/>
            <person name="Makela M.R."/>
            <person name="Barry K."/>
            <person name="Chovatia M."/>
            <person name="Clum A."/>
            <person name="Daum C."/>
            <person name="Haridas S."/>
            <person name="He G."/>
            <person name="LaButti K."/>
            <person name="Lipzen A."/>
            <person name="Mondo S."/>
            <person name="Riley R."/>
            <person name="Salamov A."/>
            <person name="Simmons B.A."/>
            <person name="Magnuson J.K."/>
            <person name="Henrissat B."/>
            <person name="Mortensen U.H."/>
            <person name="Larsen T.O."/>
            <person name="Devries R.P."/>
            <person name="Grigoriev I.V."/>
            <person name="Machida M."/>
            <person name="Baker S.E."/>
            <person name="Andersen M.R."/>
        </authorList>
    </citation>
    <scope>NUCLEOTIDE SEQUENCE [LARGE SCALE GENOMIC DNA]</scope>
    <source>
        <strain evidence="1 2">CBS 117626</strain>
    </source>
</reference>
<organism evidence="1 2">
    <name type="scientific">Aspergillus tamarii</name>
    <dbReference type="NCBI Taxonomy" id="41984"/>
    <lineage>
        <taxon>Eukaryota</taxon>
        <taxon>Fungi</taxon>
        <taxon>Dikarya</taxon>
        <taxon>Ascomycota</taxon>
        <taxon>Pezizomycotina</taxon>
        <taxon>Eurotiomycetes</taxon>
        <taxon>Eurotiomycetidae</taxon>
        <taxon>Eurotiales</taxon>
        <taxon>Aspergillaceae</taxon>
        <taxon>Aspergillus</taxon>
        <taxon>Aspergillus subgen. Circumdati</taxon>
    </lineage>
</organism>
<accession>A0A5N6V1E3</accession>
<evidence type="ECO:0000313" key="1">
    <source>
        <dbReference type="EMBL" id="KAE8164736.1"/>
    </source>
</evidence>
<dbReference type="AlphaFoldDB" id="A0A5N6V1E3"/>
<proteinExistence type="predicted"/>
<protein>
    <submittedName>
        <fullName evidence="1">Uncharacterized protein</fullName>
    </submittedName>
</protein>
<dbReference type="Proteomes" id="UP000326950">
    <property type="component" value="Unassembled WGS sequence"/>
</dbReference>